<organism evidence="2">
    <name type="scientific">Tanacetum cinerariifolium</name>
    <name type="common">Dalmatian daisy</name>
    <name type="synonym">Chrysanthemum cinerariifolium</name>
    <dbReference type="NCBI Taxonomy" id="118510"/>
    <lineage>
        <taxon>Eukaryota</taxon>
        <taxon>Viridiplantae</taxon>
        <taxon>Streptophyta</taxon>
        <taxon>Embryophyta</taxon>
        <taxon>Tracheophyta</taxon>
        <taxon>Spermatophyta</taxon>
        <taxon>Magnoliopsida</taxon>
        <taxon>eudicotyledons</taxon>
        <taxon>Gunneridae</taxon>
        <taxon>Pentapetalae</taxon>
        <taxon>asterids</taxon>
        <taxon>campanulids</taxon>
        <taxon>Asterales</taxon>
        <taxon>Asteraceae</taxon>
        <taxon>Asteroideae</taxon>
        <taxon>Anthemideae</taxon>
        <taxon>Anthemidinae</taxon>
        <taxon>Tanacetum</taxon>
    </lineage>
</organism>
<name>A0A6L2N083_TANCI</name>
<evidence type="ECO:0000313" key="2">
    <source>
        <dbReference type="EMBL" id="GEU79618.1"/>
    </source>
</evidence>
<reference evidence="2" key="1">
    <citation type="journal article" date="2019" name="Sci. Rep.">
        <title>Draft genome of Tanacetum cinerariifolium, the natural source of mosquito coil.</title>
        <authorList>
            <person name="Yamashiro T."/>
            <person name="Shiraishi A."/>
            <person name="Satake H."/>
            <person name="Nakayama K."/>
        </authorList>
    </citation>
    <scope>NUCLEOTIDE SEQUENCE</scope>
</reference>
<feature type="compositionally biased region" description="Basic and acidic residues" evidence="1">
    <location>
        <begin position="267"/>
        <end position="276"/>
    </location>
</feature>
<gene>
    <name evidence="2" type="ORF">Tci_051596</name>
</gene>
<sequence>MLQICPKLPNQQFEEPPFEEAILTFLRDLGHDEEIKVITDVNINKLHQPWRLFTAFISKCLSGKSTGYDRLRLSQAQILLGMYHKKKIDYAYLKWETKNTKRGNEMYYPCFTKVIINFFMTKDQSIPRRNKINWHFSRDDQMFTTIKVVFRHEDTQLYGAILPYELTNEAIKDSKSYKEYYATASGKRLKTLAKAAKLAKKKQPAKASKAKGLTVLSEVALTEAEQLKIATKRSMIQTQSSYAIGSGADEGTGGKPGVSDVSTYGSNDEKISWKSSEDEDDDENDDDDEADNQDDDGQEDDGQEYDGQDDESQDDDNEETDSDNNGDDFVHLMFSTHDQDERQDEEDSFDPTTNVQTTQVTEDTHAIITLVNPEDVLVTTIAKLPLLSATTLPLPPTPLIKHLQQTLVPTPATVPTSSLKDLSNFGSLFGFDHRLKTLENDFSEFKQTNQFVEAVSLIPSIVDSYLANKMNEAVKIAIQLQSDRLRDEAQAENEDFINKLDDNIKKIIKDQTSHAIATNLSQLKLKKILMDKVESNKSIHRSNEQKNLDKALVDAYESDKLILNAYGDTVTFKRRRNDKDKDEEPSAGSNRGSKSHHKSAGESAQAEEPMHTAKDLEEHAYQEFETGVTEDQPDEETSQLPDWLRIQDIEDMLLLLVQGKLTNLTVEERFIYQNKDKKNRLMHIDELQKFGDGTLNDVRTALDDRLKGIQMKYLPQTIWRQNDKDKVEAMI</sequence>
<accession>A0A6L2N083</accession>
<evidence type="ECO:0000256" key="1">
    <source>
        <dbReference type="SAM" id="MobiDB-lite"/>
    </source>
</evidence>
<evidence type="ECO:0008006" key="3">
    <source>
        <dbReference type="Google" id="ProtNLM"/>
    </source>
</evidence>
<dbReference type="EMBL" id="BKCJ010007911">
    <property type="protein sequence ID" value="GEU79618.1"/>
    <property type="molecule type" value="Genomic_DNA"/>
</dbReference>
<dbReference type="AlphaFoldDB" id="A0A6L2N083"/>
<feature type="region of interest" description="Disordered" evidence="1">
    <location>
        <begin position="574"/>
        <end position="611"/>
    </location>
</feature>
<comment type="caution">
    <text evidence="2">The sequence shown here is derived from an EMBL/GenBank/DDBJ whole genome shotgun (WGS) entry which is preliminary data.</text>
</comment>
<proteinExistence type="predicted"/>
<protein>
    <recommendedName>
        <fullName evidence="3">Retrovirus-related Pol polyprotein from transposon TNT 1-94</fullName>
    </recommendedName>
</protein>
<feature type="region of interest" description="Disordered" evidence="1">
    <location>
        <begin position="244"/>
        <end position="358"/>
    </location>
</feature>
<feature type="compositionally biased region" description="Acidic residues" evidence="1">
    <location>
        <begin position="277"/>
        <end position="326"/>
    </location>
</feature>